<dbReference type="PANTHER" id="PTHR19288:SF90">
    <property type="entry name" value="OS08G0542600 PROTEIN"/>
    <property type="match status" value="1"/>
</dbReference>
<dbReference type="InterPro" id="IPR006356">
    <property type="entry name" value="HAD-SF_hydro_IIA_hyp3"/>
</dbReference>
<accession>A0A231V1T9</accession>
<dbReference type="Gene3D" id="3.40.50.1000">
    <property type="entry name" value="HAD superfamily/HAD-like"/>
    <property type="match status" value="2"/>
</dbReference>
<protein>
    <recommendedName>
        <fullName evidence="3">HAD family hydrolase</fullName>
    </recommendedName>
</protein>
<evidence type="ECO:0000313" key="1">
    <source>
        <dbReference type="EMBL" id="OXT01546.1"/>
    </source>
</evidence>
<dbReference type="InterPro" id="IPR006357">
    <property type="entry name" value="HAD-SF_hydro_IIA"/>
</dbReference>
<dbReference type="RefSeq" id="WP_094075515.1">
    <property type="nucleotide sequence ID" value="NZ_NBYO01000001.1"/>
</dbReference>
<dbReference type="EMBL" id="NBYO01000001">
    <property type="protein sequence ID" value="OXT01546.1"/>
    <property type="molecule type" value="Genomic_DNA"/>
</dbReference>
<dbReference type="Proteomes" id="UP000215405">
    <property type="component" value="Unassembled WGS sequence"/>
</dbReference>
<reference evidence="2" key="1">
    <citation type="journal article" date="2017" name="Int. J. Syst. Evol. Microbiol.">
        <title>Notoacmeibacter marinus gen. nov., sp. nov., isolated from the gut of a limpet and proposal of Notoacmeibacteraceae fam. nov. in the order Rhizobiales of the class Alphaproteobacteria.</title>
        <authorList>
            <person name="Huang Z."/>
            <person name="Guo F."/>
            <person name="Lai Q."/>
        </authorList>
    </citation>
    <scope>NUCLEOTIDE SEQUENCE [LARGE SCALE GENOMIC DNA]</scope>
    <source>
        <strain evidence="2">XMTR2A4</strain>
    </source>
</reference>
<proteinExistence type="predicted"/>
<name>A0A231V1T9_9HYPH</name>
<dbReference type="InterPro" id="IPR023214">
    <property type="entry name" value="HAD_sf"/>
</dbReference>
<evidence type="ECO:0000313" key="2">
    <source>
        <dbReference type="Proteomes" id="UP000215405"/>
    </source>
</evidence>
<sequence length="280" mass="29750">MTWQTPPFIDSLDEVSGAYSLLLCDVWGVVHNGVRPYERACKALVRERQAGRTVVLITNSPRRADAVAEQMAQIGVSADAWDAIVTSGDATRRLIAEGPRGVFHIGTEAELHLYEGLGVERVSKGEAEAAVCTGLFDDEHEDLNEYDGLLRELLARNVPMVCANPDLKVRRGDRIVPCAGAVAKAYEAMGGEVRVAGKPHAPIYDAAFDAAGNAAGRIFAKNEALAIGDGIPTDVKGAVDQAIDCLFITGGDAGIEGDADLFALLRAADLRPVASMTHLV</sequence>
<dbReference type="Pfam" id="PF13242">
    <property type="entry name" value="Hydrolase_like"/>
    <property type="match status" value="1"/>
</dbReference>
<dbReference type="GO" id="GO:0005737">
    <property type="term" value="C:cytoplasm"/>
    <property type="evidence" value="ECO:0007669"/>
    <property type="project" value="TreeGrafter"/>
</dbReference>
<comment type="caution">
    <text evidence="1">The sequence shown here is derived from an EMBL/GenBank/DDBJ whole genome shotgun (WGS) entry which is preliminary data.</text>
</comment>
<dbReference type="GO" id="GO:0016791">
    <property type="term" value="F:phosphatase activity"/>
    <property type="evidence" value="ECO:0007669"/>
    <property type="project" value="TreeGrafter"/>
</dbReference>
<evidence type="ECO:0008006" key="3">
    <source>
        <dbReference type="Google" id="ProtNLM"/>
    </source>
</evidence>
<gene>
    <name evidence="1" type="ORF">B7H23_00780</name>
</gene>
<dbReference type="CDD" id="cd07525">
    <property type="entry name" value="HAD_like"/>
    <property type="match status" value="1"/>
</dbReference>
<dbReference type="InterPro" id="IPR036412">
    <property type="entry name" value="HAD-like_sf"/>
</dbReference>
<dbReference type="SUPFAM" id="SSF56784">
    <property type="entry name" value="HAD-like"/>
    <property type="match status" value="1"/>
</dbReference>
<dbReference type="NCBIfam" id="TIGR01459">
    <property type="entry name" value="HAD-SF-IIA-hyp4"/>
    <property type="match status" value="1"/>
</dbReference>
<dbReference type="NCBIfam" id="TIGR01460">
    <property type="entry name" value="HAD-SF-IIA"/>
    <property type="match status" value="1"/>
</dbReference>
<keyword evidence="2" id="KW-1185">Reference proteome</keyword>
<dbReference type="PANTHER" id="PTHR19288">
    <property type="entry name" value="4-NITROPHENYLPHOSPHATASE-RELATED"/>
    <property type="match status" value="1"/>
</dbReference>
<dbReference type="AlphaFoldDB" id="A0A231V1T9"/>
<dbReference type="Pfam" id="PF13344">
    <property type="entry name" value="Hydrolase_6"/>
    <property type="match status" value="1"/>
</dbReference>
<organism evidence="1 2">
    <name type="scientific">Notoacmeibacter marinus</name>
    <dbReference type="NCBI Taxonomy" id="1876515"/>
    <lineage>
        <taxon>Bacteria</taxon>
        <taxon>Pseudomonadati</taxon>
        <taxon>Pseudomonadota</taxon>
        <taxon>Alphaproteobacteria</taxon>
        <taxon>Hyphomicrobiales</taxon>
        <taxon>Notoacmeibacteraceae</taxon>
        <taxon>Notoacmeibacter</taxon>
    </lineage>
</organism>